<accession>A0A3G8WP98</accession>
<dbReference type="InterPro" id="IPR004360">
    <property type="entry name" value="Glyas_Fos-R_dOase_dom"/>
</dbReference>
<evidence type="ECO:0000259" key="1">
    <source>
        <dbReference type="PROSITE" id="PS51819"/>
    </source>
</evidence>
<dbReference type="RefSeq" id="WP_124784241.1">
    <property type="nucleotide sequence ID" value="NZ_CP034171.1"/>
</dbReference>
<name>A0A3G8WP98_9FLAO</name>
<organism evidence="2 3">
    <name type="scientific">Chryseobacterium taklimakanense</name>
    <dbReference type="NCBI Taxonomy" id="536441"/>
    <lineage>
        <taxon>Bacteria</taxon>
        <taxon>Pseudomonadati</taxon>
        <taxon>Bacteroidota</taxon>
        <taxon>Flavobacteriia</taxon>
        <taxon>Flavobacteriales</taxon>
        <taxon>Weeksellaceae</taxon>
        <taxon>Chryseobacterium group</taxon>
        <taxon>Chryseobacterium</taxon>
    </lineage>
</organism>
<protein>
    <submittedName>
        <fullName evidence="2">Bleomycin resistance family protein</fullName>
    </submittedName>
</protein>
<dbReference type="Gene3D" id="3.10.180.10">
    <property type="entry name" value="2,3-Dihydroxybiphenyl 1,2-Dioxygenase, domain 1"/>
    <property type="match status" value="1"/>
</dbReference>
<proteinExistence type="predicted"/>
<reference evidence="3" key="1">
    <citation type="submission" date="2018-11" db="EMBL/GenBank/DDBJ databases">
        <title>Proposal to divide the Flavobacteriaceae and reorganize its genera based on Amino Acid Identity values calculated from whole genome sequences.</title>
        <authorList>
            <person name="Nicholson A.C."/>
            <person name="Gulvik C.A."/>
            <person name="Whitney A.M."/>
            <person name="Humrighouse B.W."/>
            <person name="Bell M."/>
            <person name="Holmes B."/>
            <person name="Steigerwalt A.B."/>
            <person name="Villarma A."/>
            <person name="Sheth M."/>
            <person name="Batra D."/>
            <person name="Pryor J."/>
            <person name="Bernardet J.-F."/>
            <person name="Hugo C."/>
            <person name="Kampfer P."/>
            <person name="Newman J.D."/>
            <person name="McQuiston J.R."/>
        </authorList>
    </citation>
    <scope>NUCLEOTIDE SEQUENCE [LARGE SCALE GENOMIC DNA]</scope>
    <source>
        <strain evidence="3">H4753</strain>
    </source>
</reference>
<dbReference type="EMBL" id="CP034171">
    <property type="protein sequence ID" value="AZI20014.1"/>
    <property type="molecule type" value="Genomic_DNA"/>
</dbReference>
<dbReference type="Pfam" id="PF00903">
    <property type="entry name" value="Glyoxalase"/>
    <property type="match status" value="1"/>
</dbReference>
<evidence type="ECO:0000313" key="3">
    <source>
        <dbReference type="Proteomes" id="UP000282297"/>
    </source>
</evidence>
<dbReference type="AlphaFoldDB" id="A0A3G8WP98"/>
<dbReference type="SUPFAM" id="SSF54593">
    <property type="entry name" value="Glyoxalase/Bleomycin resistance protein/Dihydroxybiphenyl dioxygenase"/>
    <property type="match status" value="1"/>
</dbReference>
<gene>
    <name evidence="2" type="ORF">EIH08_04155</name>
</gene>
<dbReference type="Proteomes" id="UP000282297">
    <property type="component" value="Chromosome"/>
</dbReference>
<evidence type="ECO:0000313" key="2">
    <source>
        <dbReference type="EMBL" id="AZI20014.1"/>
    </source>
</evidence>
<dbReference type="InterPro" id="IPR037523">
    <property type="entry name" value="VOC_core"/>
</dbReference>
<dbReference type="PROSITE" id="PS51819">
    <property type="entry name" value="VOC"/>
    <property type="match status" value="1"/>
</dbReference>
<sequence length="120" mass="14220">MTKFNHLRPILWTQDLEETIKFYTEVLGFNLDEKSADYGWVSLSKDDVEIMAAKPDGHALHSKIFFSGSFYFNVDNVDELWEKVKEQAKICYEPENFEWEMREFAVYDNNGYILQFGENL</sequence>
<feature type="domain" description="VOC" evidence="1">
    <location>
        <begin position="3"/>
        <end position="119"/>
    </location>
</feature>
<dbReference type="InterPro" id="IPR029068">
    <property type="entry name" value="Glyas_Bleomycin-R_OHBP_Dase"/>
</dbReference>